<protein>
    <submittedName>
        <fullName evidence="1">Uncharacterized protein</fullName>
    </submittedName>
</protein>
<feature type="non-terminal residue" evidence="1">
    <location>
        <position position="71"/>
    </location>
</feature>
<proteinExistence type="predicted"/>
<gene>
    <name evidence="1" type="primary">ORF23992</name>
</gene>
<reference evidence="1" key="1">
    <citation type="submission" date="2014-12" db="EMBL/GenBank/DDBJ databases">
        <title>Insight into the proteome of Arion vulgaris.</title>
        <authorList>
            <person name="Aradska J."/>
            <person name="Bulat T."/>
            <person name="Smidak R."/>
            <person name="Sarate P."/>
            <person name="Gangsoo J."/>
            <person name="Sialana F."/>
            <person name="Bilban M."/>
            <person name="Lubec G."/>
        </authorList>
    </citation>
    <scope>NUCLEOTIDE SEQUENCE</scope>
    <source>
        <tissue evidence="1">Skin</tissue>
    </source>
</reference>
<accession>A0A0B6YFJ3</accession>
<feature type="non-terminal residue" evidence="1">
    <location>
        <position position="1"/>
    </location>
</feature>
<name>A0A0B6YFJ3_9EUPU</name>
<sequence length="71" mass="8207">IAFPDVVQGVEDIDAAFLEQSRNPIPYYDYRNHSCKRVCKKNSPPMICSYYFLAEHYATMSSACYDCPMNQ</sequence>
<dbReference type="EMBL" id="HACG01008082">
    <property type="protein sequence ID" value="CEK54947.1"/>
    <property type="molecule type" value="Transcribed_RNA"/>
</dbReference>
<evidence type="ECO:0000313" key="1">
    <source>
        <dbReference type="EMBL" id="CEK54947.1"/>
    </source>
</evidence>
<organism evidence="1">
    <name type="scientific">Arion vulgaris</name>
    <dbReference type="NCBI Taxonomy" id="1028688"/>
    <lineage>
        <taxon>Eukaryota</taxon>
        <taxon>Metazoa</taxon>
        <taxon>Spiralia</taxon>
        <taxon>Lophotrochozoa</taxon>
        <taxon>Mollusca</taxon>
        <taxon>Gastropoda</taxon>
        <taxon>Heterobranchia</taxon>
        <taxon>Euthyneura</taxon>
        <taxon>Panpulmonata</taxon>
        <taxon>Eupulmonata</taxon>
        <taxon>Stylommatophora</taxon>
        <taxon>Helicina</taxon>
        <taxon>Arionoidea</taxon>
        <taxon>Arionidae</taxon>
        <taxon>Arion</taxon>
    </lineage>
</organism>
<dbReference type="AlphaFoldDB" id="A0A0B6YFJ3"/>